<sequence>MRQPTSNRASPIFSSQIHTSEVTNRNFPGGPALLEQPSSSSVRVREGLSFTYLQLKRYNTSKPGKRNCKLKVNPSKLIGLITVTNMDLKGLSWVGDMYQKFESLRTEVEETMYPDTIKFVENQVQTIGATFKKIYVEVMHDLQPSSSSDTVQAEAAPSCSDSLKPESSPSLNPPKAETRHVTVAHNADISVYKVQQVSSEEYVNHEVEHLVKSSDAAAHNNDTENSRSCCSAICSVSKLCSVEEQWVSGDVGCQCSVEDEDQCRNGNIGCQCADSELSSPDSFGVEHLEQKPVSEQKPPPGTLRLNAYGTKDSGEKFTFGDENDRNDESLCGLGHVGSESTSVVGVSHSEEDGRESNEMRKDNESFNPGAVEGSNSKTTASSSWSISEHLDEISYPVAASKIEIVNADNHGASVIEQVDEVNIGEYCVLLEENEYCHRLPLREERKSYKKKIKDMLSTRRRPKVKRDTDQVAVWYDEQCGKNLLPTSLVHGGVQDSQLDNSSESDWELV</sequence>
<dbReference type="PANTHER" id="PTHR34659:SF1">
    <property type="entry name" value="PROTEIN EGT2"/>
    <property type="match status" value="1"/>
</dbReference>
<dbReference type="Proteomes" id="UP001153076">
    <property type="component" value="Unassembled WGS sequence"/>
</dbReference>
<comment type="caution">
    <text evidence="2">The sequence shown here is derived from an EMBL/GenBank/DDBJ whole genome shotgun (WGS) entry which is preliminary data.</text>
</comment>
<organism evidence="2 3">
    <name type="scientific">Carnegiea gigantea</name>
    <dbReference type="NCBI Taxonomy" id="171969"/>
    <lineage>
        <taxon>Eukaryota</taxon>
        <taxon>Viridiplantae</taxon>
        <taxon>Streptophyta</taxon>
        <taxon>Embryophyta</taxon>
        <taxon>Tracheophyta</taxon>
        <taxon>Spermatophyta</taxon>
        <taxon>Magnoliopsida</taxon>
        <taxon>eudicotyledons</taxon>
        <taxon>Gunneridae</taxon>
        <taxon>Pentapetalae</taxon>
        <taxon>Caryophyllales</taxon>
        <taxon>Cactineae</taxon>
        <taxon>Cactaceae</taxon>
        <taxon>Cactoideae</taxon>
        <taxon>Echinocereeae</taxon>
        <taxon>Carnegiea</taxon>
    </lineage>
</organism>
<dbReference type="PANTHER" id="PTHR34659">
    <property type="entry name" value="BNAA05G11610D PROTEIN"/>
    <property type="match status" value="1"/>
</dbReference>
<feature type="compositionally biased region" description="Low complexity" evidence="1">
    <location>
        <begin position="374"/>
        <end position="383"/>
    </location>
</feature>
<dbReference type="EMBL" id="JAKOGI010000066">
    <property type="protein sequence ID" value="KAJ8445968.1"/>
    <property type="molecule type" value="Genomic_DNA"/>
</dbReference>
<feature type="region of interest" description="Disordered" evidence="1">
    <location>
        <begin position="146"/>
        <end position="177"/>
    </location>
</feature>
<protein>
    <submittedName>
        <fullName evidence="2">Uncharacterized protein</fullName>
    </submittedName>
</protein>
<feature type="region of interest" description="Disordered" evidence="1">
    <location>
        <begin position="281"/>
        <end position="383"/>
    </location>
</feature>
<dbReference type="InterPro" id="IPR053273">
    <property type="entry name" value="CST_Regulator"/>
</dbReference>
<feature type="compositionally biased region" description="Basic and acidic residues" evidence="1">
    <location>
        <begin position="348"/>
        <end position="364"/>
    </location>
</feature>
<feature type="compositionally biased region" description="Basic and acidic residues" evidence="1">
    <location>
        <begin position="312"/>
        <end position="328"/>
    </location>
</feature>
<proteinExistence type="predicted"/>
<evidence type="ECO:0000313" key="3">
    <source>
        <dbReference type="Proteomes" id="UP001153076"/>
    </source>
</evidence>
<reference evidence="2" key="1">
    <citation type="submission" date="2022-04" db="EMBL/GenBank/DDBJ databases">
        <title>Carnegiea gigantea Genome sequencing and assembly v2.</title>
        <authorList>
            <person name="Copetti D."/>
            <person name="Sanderson M.J."/>
            <person name="Burquez A."/>
            <person name="Wojciechowski M.F."/>
        </authorList>
    </citation>
    <scope>NUCLEOTIDE SEQUENCE</scope>
    <source>
        <strain evidence="2">SGP5-SGP5p</strain>
        <tissue evidence="2">Aerial part</tissue>
    </source>
</reference>
<feature type="compositionally biased region" description="Basic and acidic residues" evidence="1">
    <location>
        <begin position="284"/>
        <end position="294"/>
    </location>
</feature>
<dbReference type="OrthoDB" id="778244at2759"/>
<accession>A0A9Q1KND4</accession>
<evidence type="ECO:0000313" key="2">
    <source>
        <dbReference type="EMBL" id="KAJ8445968.1"/>
    </source>
</evidence>
<feature type="compositionally biased region" description="Polar residues" evidence="1">
    <location>
        <begin position="159"/>
        <end position="170"/>
    </location>
</feature>
<dbReference type="AlphaFoldDB" id="A0A9Q1KND4"/>
<gene>
    <name evidence="2" type="ORF">Cgig2_001286</name>
</gene>
<keyword evidence="3" id="KW-1185">Reference proteome</keyword>
<name>A0A9Q1KND4_9CARY</name>
<feature type="compositionally biased region" description="Low complexity" evidence="1">
    <location>
        <begin position="336"/>
        <end position="347"/>
    </location>
</feature>
<evidence type="ECO:0000256" key="1">
    <source>
        <dbReference type="SAM" id="MobiDB-lite"/>
    </source>
</evidence>